<dbReference type="PRINTS" id="PR00111">
    <property type="entry name" value="ABHYDROLASE"/>
</dbReference>
<dbReference type="InterPro" id="IPR029058">
    <property type="entry name" value="AB_hydrolase_fold"/>
</dbReference>
<proteinExistence type="predicted"/>
<comment type="caution">
    <text evidence="2">The sequence shown here is derived from an EMBL/GenBank/DDBJ whole genome shotgun (WGS) entry which is preliminary data.</text>
</comment>
<feature type="domain" description="AB hydrolase-1" evidence="1">
    <location>
        <begin position="39"/>
        <end position="284"/>
    </location>
</feature>
<name>A0AA41R418_9BACT</name>
<keyword evidence="3" id="KW-1185">Reference proteome</keyword>
<dbReference type="RefSeq" id="WP_246908154.1">
    <property type="nucleotide sequence ID" value="NZ_JALJRB010000012.1"/>
</dbReference>
<dbReference type="EMBL" id="JALJRB010000012">
    <property type="protein sequence ID" value="MCJ8501261.1"/>
    <property type="molecule type" value="Genomic_DNA"/>
</dbReference>
<sequence length="309" mass="35483">MDQSIDMRPFAHLYPFRSHYLPLRGGLRYHYLDEGAGSPMVMVHGNPTWSFFFRRLVTAFRDEFRVIVPDHMGCGLSDKPDAKRYGFRLTDRVADLTALLDHLAPQGPVTLVVHDWGGMIGLAWALDHLDQVERLVIMNTAGFFPPGRKAIPQRLRLLRTPNPLMDRLVLHANLFARAALYMAPRRRLAPDVKAGLIAPYNCPRHRLATLKFVQDIPLGPRDPSGAIVQRVSDNLARIGDRPVQLIWGAHDFVFDRSYYEEWRRRLPLAEAHWIFEAGHYLMEDVPEVVVGMMRNFVSENRVLSLKFKV</sequence>
<dbReference type="Proteomes" id="UP001165427">
    <property type="component" value="Unassembled WGS sequence"/>
</dbReference>
<evidence type="ECO:0000313" key="3">
    <source>
        <dbReference type="Proteomes" id="UP001165427"/>
    </source>
</evidence>
<dbReference type="SUPFAM" id="SSF53474">
    <property type="entry name" value="alpha/beta-Hydrolases"/>
    <property type="match status" value="1"/>
</dbReference>
<evidence type="ECO:0000259" key="1">
    <source>
        <dbReference type="Pfam" id="PF00561"/>
    </source>
</evidence>
<dbReference type="InterPro" id="IPR050266">
    <property type="entry name" value="AB_hydrolase_sf"/>
</dbReference>
<organism evidence="2 3">
    <name type="scientific">Desulfatitalea alkaliphila</name>
    <dbReference type="NCBI Taxonomy" id="2929485"/>
    <lineage>
        <taxon>Bacteria</taxon>
        <taxon>Pseudomonadati</taxon>
        <taxon>Thermodesulfobacteriota</taxon>
        <taxon>Desulfobacteria</taxon>
        <taxon>Desulfobacterales</taxon>
        <taxon>Desulfosarcinaceae</taxon>
        <taxon>Desulfatitalea</taxon>
    </lineage>
</organism>
<dbReference type="AlphaFoldDB" id="A0AA41R418"/>
<dbReference type="Pfam" id="PF00561">
    <property type="entry name" value="Abhydrolase_1"/>
    <property type="match status" value="1"/>
</dbReference>
<dbReference type="InterPro" id="IPR000073">
    <property type="entry name" value="AB_hydrolase_1"/>
</dbReference>
<dbReference type="PANTHER" id="PTHR43798:SF24">
    <property type="entry name" value="CIS-3-ALKYL-4-ALKYLOXETAN-2-ONE DECARBOXYLASE"/>
    <property type="match status" value="1"/>
</dbReference>
<protein>
    <submittedName>
        <fullName evidence="2">Alpha/beta fold hydrolase</fullName>
    </submittedName>
</protein>
<evidence type="ECO:0000313" key="2">
    <source>
        <dbReference type="EMBL" id="MCJ8501261.1"/>
    </source>
</evidence>
<gene>
    <name evidence="2" type="ORF">MRX98_11810</name>
</gene>
<accession>A0AA41R418</accession>
<dbReference type="GO" id="GO:0016787">
    <property type="term" value="F:hydrolase activity"/>
    <property type="evidence" value="ECO:0007669"/>
    <property type="project" value="UniProtKB-KW"/>
</dbReference>
<dbReference type="Gene3D" id="3.40.50.1820">
    <property type="entry name" value="alpha/beta hydrolase"/>
    <property type="match status" value="1"/>
</dbReference>
<reference evidence="2" key="1">
    <citation type="submission" date="2022-04" db="EMBL/GenBank/DDBJ databases">
        <title>Desulfatitalea alkaliphila sp. nov., a novel anaerobic sulfate-reducing bacterium isolated from terrestrial mud volcano, Taman Peninsula, Russia.</title>
        <authorList>
            <person name="Khomyakova M.A."/>
            <person name="Merkel A.Y."/>
            <person name="Slobodkin A.I."/>
        </authorList>
    </citation>
    <scope>NUCLEOTIDE SEQUENCE</scope>
    <source>
        <strain evidence="2">M08but</strain>
    </source>
</reference>
<keyword evidence="2" id="KW-0378">Hydrolase</keyword>
<dbReference type="PANTHER" id="PTHR43798">
    <property type="entry name" value="MONOACYLGLYCEROL LIPASE"/>
    <property type="match status" value="1"/>
</dbReference>
<dbReference type="GO" id="GO:0016020">
    <property type="term" value="C:membrane"/>
    <property type="evidence" value="ECO:0007669"/>
    <property type="project" value="TreeGrafter"/>
</dbReference>